<organism evidence="2 3">
    <name type="scientific">Xaviernesmea rhizosphaerae</name>
    <dbReference type="NCBI Taxonomy" id="1672749"/>
    <lineage>
        <taxon>Bacteria</taxon>
        <taxon>Pseudomonadati</taxon>
        <taxon>Pseudomonadota</taxon>
        <taxon>Alphaproteobacteria</taxon>
        <taxon>Hyphomicrobiales</taxon>
        <taxon>Rhizobiaceae</taxon>
        <taxon>Rhizobium/Agrobacterium group</taxon>
        <taxon>Xaviernesmea</taxon>
    </lineage>
</organism>
<name>A0A1Q9AE70_9HYPH</name>
<dbReference type="AlphaFoldDB" id="A0A1Q9AE70"/>
<accession>A0A1Q9AE70</accession>
<dbReference type="Gene3D" id="3.20.20.70">
    <property type="entry name" value="Aldolase class I"/>
    <property type="match status" value="1"/>
</dbReference>
<dbReference type="STRING" id="1672749.BJF92_00090"/>
<reference evidence="2 3" key="1">
    <citation type="submission" date="2016-09" db="EMBL/GenBank/DDBJ databases">
        <title>Rhizobium sp. nov., a novel species isolated from the rice rhizosphere.</title>
        <authorList>
            <person name="Zhao J."/>
            <person name="Zhang X."/>
        </authorList>
    </citation>
    <scope>NUCLEOTIDE SEQUENCE [LARGE SCALE GENOMIC DNA]</scope>
    <source>
        <strain evidence="2 3">MH17</strain>
    </source>
</reference>
<dbReference type="InterPro" id="IPR036732">
    <property type="entry name" value="AFP_Neu5c_C_sf"/>
</dbReference>
<dbReference type="OrthoDB" id="9781701at2"/>
<proteinExistence type="predicted"/>
<comment type="caution">
    <text evidence="2">The sequence shown here is derived from an EMBL/GenBank/DDBJ whole genome shotgun (WGS) entry which is preliminary data.</text>
</comment>
<dbReference type="InterPro" id="IPR013132">
    <property type="entry name" value="PseI/NeuA/B-like_N"/>
</dbReference>
<dbReference type="GO" id="GO:0016051">
    <property type="term" value="P:carbohydrate biosynthetic process"/>
    <property type="evidence" value="ECO:0007669"/>
    <property type="project" value="InterPro"/>
</dbReference>
<dbReference type="InterPro" id="IPR013974">
    <property type="entry name" value="SAF"/>
</dbReference>
<feature type="domain" description="AFP-like" evidence="1">
    <location>
        <begin position="287"/>
        <end position="345"/>
    </location>
</feature>
<gene>
    <name evidence="2" type="ORF">BJF92_00090</name>
</gene>
<dbReference type="SUPFAM" id="SSF51269">
    <property type="entry name" value="AFP III-like domain"/>
    <property type="match status" value="1"/>
</dbReference>
<dbReference type="PANTHER" id="PTHR42966">
    <property type="entry name" value="N-ACETYLNEURAMINATE SYNTHASE"/>
    <property type="match status" value="1"/>
</dbReference>
<protein>
    <submittedName>
        <fullName evidence="2">N-acylneuraminate-9-phosphate synthase</fullName>
    </submittedName>
</protein>
<dbReference type="InterPro" id="IPR006190">
    <property type="entry name" value="SAF_AFP_Neu5Ac"/>
</dbReference>
<dbReference type="SUPFAM" id="SSF51569">
    <property type="entry name" value="Aldolase"/>
    <property type="match status" value="1"/>
</dbReference>
<evidence type="ECO:0000313" key="3">
    <source>
        <dbReference type="Proteomes" id="UP000186143"/>
    </source>
</evidence>
<dbReference type="InterPro" id="IPR051690">
    <property type="entry name" value="PseI-like"/>
</dbReference>
<dbReference type="InterPro" id="IPR013785">
    <property type="entry name" value="Aldolase_TIM"/>
</dbReference>
<evidence type="ECO:0000313" key="2">
    <source>
        <dbReference type="EMBL" id="OLP53213.1"/>
    </source>
</evidence>
<dbReference type="PROSITE" id="PS50844">
    <property type="entry name" value="AFP_LIKE"/>
    <property type="match status" value="1"/>
</dbReference>
<sequence>MATLTLRNGRVIGDYRAPYVIAELNTSHFGDMDIARAMIDRAREAGCDCVKFQSWSTESLYSESYYRQNAIAKRIVHKFSMDEEALKALSVYCASVGIDFASTPYSRREAAFLVEDCNVPFIKIASMELNNLPYLTYLGELGAPLVLSTGMGTLEEIITAVRTVEATGNRDIVILHCTSVYPAPPETIRLQNILGLRSEFPAYPIGYSDHSIGIEIPAASVALGAGVIEKHFTLDSSRIGMDNQMATEPEEMARMIAACHTVHKALGGTGRILDPAERDQIPKMRRSLIAARPLKAGDLIAAEDLDAKRPGTGLPPGDMAVLIGKRLTRDIEADAAIAASDVEAP</sequence>
<dbReference type="RefSeq" id="WP_075636447.1">
    <property type="nucleotide sequence ID" value="NZ_MKIO01000040.1"/>
</dbReference>
<dbReference type="Proteomes" id="UP000186143">
    <property type="component" value="Unassembled WGS sequence"/>
</dbReference>
<dbReference type="Gene3D" id="3.90.1210.10">
    <property type="entry name" value="Antifreeze-like/N-acetylneuraminic acid synthase C-terminal domain"/>
    <property type="match status" value="1"/>
</dbReference>
<dbReference type="Pfam" id="PF08666">
    <property type="entry name" value="SAF"/>
    <property type="match status" value="1"/>
</dbReference>
<dbReference type="CDD" id="cd11615">
    <property type="entry name" value="SAF_NeuB_like"/>
    <property type="match status" value="1"/>
</dbReference>
<dbReference type="PANTHER" id="PTHR42966:SF1">
    <property type="entry name" value="SIALIC ACID SYNTHASE"/>
    <property type="match status" value="1"/>
</dbReference>
<evidence type="ECO:0000259" key="1">
    <source>
        <dbReference type="PROSITE" id="PS50844"/>
    </source>
</evidence>
<dbReference type="SMART" id="SM00858">
    <property type="entry name" value="SAF"/>
    <property type="match status" value="1"/>
</dbReference>
<dbReference type="GO" id="GO:0047444">
    <property type="term" value="F:N-acylneuraminate-9-phosphate synthase activity"/>
    <property type="evidence" value="ECO:0007669"/>
    <property type="project" value="TreeGrafter"/>
</dbReference>
<dbReference type="EMBL" id="MKIO01000040">
    <property type="protein sequence ID" value="OLP53213.1"/>
    <property type="molecule type" value="Genomic_DNA"/>
</dbReference>
<dbReference type="Pfam" id="PF03102">
    <property type="entry name" value="NeuB"/>
    <property type="match status" value="1"/>
</dbReference>
<dbReference type="InterPro" id="IPR057736">
    <property type="entry name" value="SAF_PseI/NeuA/NeuB"/>
</dbReference>